<feature type="transmembrane region" description="Helical" evidence="8">
    <location>
        <begin position="118"/>
        <end position="135"/>
    </location>
</feature>
<dbReference type="Pfam" id="PF03845">
    <property type="entry name" value="Spore_permease"/>
    <property type="match status" value="1"/>
</dbReference>
<dbReference type="InterPro" id="IPR004761">
    <property type="entry name" value="Spore_GerAB"/>
</dbReference>
<comment type="similarity">
    <text evidence="2">Belongs to the amino acid-polyamine-organocation (APC) superfamily. Spore germination protein (SGP) (TC 2.A.3.9) family.</text>
</comment>
<dbReference type="EMBL" id="CP034437">
    <property type="protein sequence ID" value="AZN39778.1"/>
    <property type="molecule type" value="Genomic_DNA"/>
</dbReference>
<gene>
    <name evidence="9" type="ORF">EJC50_09080</name>
</gene>
<dbReference type="NCBIfam" id="TIGR00912">
    <property type="entry name" value="2A0309"/>
    <property type="match status" value="1"/>
</dbReference>
<evidence type="ECO:0000256" key="8">
    <source>
        <dbReference type="SAM" id="Phobius"/>
    </source>
</evidence>
<feature type="transmembrane region" description="Helical" evidence="8">
    <location>
        <begin position="79"/>
        <end position="98"/>
    </location>
</feature>
<reference evidence="10" key="1">
    <citation type="submission" date="2018-12" db="EMBL/GenBank/DDBJ databases">
        <title>Genome sequence of Peanibacillus sp.</title>
        <authorList>
            <person name="Subramani G."/>
            <person name="Srinivasan S."/>
            <person name="Kim M.K."/>
        </authorList>
    </citation>
    <scope>NUCLEOTIDE SEQUENCE [LARGE SCALE GENOMIC DNA]</scope>
    <source>
        <strain evidence="10">18JY67-1</strain>
    </source>
</reference>
<evidence type="ECO:0000256" key="5">
    <source>
        <dbReference type="ARBA" id="ARBA00022692"/>
    </source>
</evidence>
<dbReference type="KEGG" id="palb:EJC50_09080"/>
<dbReference type="Gene3D" id="1.20.1740.10">
    <property type="entry name" value="Amino acid/polyamine transporter I"/>
    <property type="match status" value="1"/>
</dbReference>
<feature type="transmembrane region" description="Helical" evidence="8">
    <location>
        <begin position="41"/>
        <end position="59"/>
    </location>
</feature>
<sequence>MRNVYLPIGPIQLFCLLFQAQFGLGILSLPHSVNAAAGSDGWIACLFGGLLNCVLLLAVWKLSAYDRSKTVFQMVRRRLGPFFGNFLILVVAIYSITVCYETTQNWIFISSNWAFEQTPAWVLALLLVGVSAYLTSKPLRVFARFAVVAMAFVPLFVGLICYTLKDANLDLVLPVFSSAPAKIASSAWDSMMSFVGIEVLMVLSPCYQMPSKTVLRVAFLANLAITAIYMLCVFSTTVIFGNEMISFIREPLLFQFKTISFKIIERMDLIVLTIWILFMVTTLTTYLLLFVSSMTTIAGSKSGIRLPLLITTAVVLFMLGAWNLGVSQLTRLQDFIGRYVPMVIIGIPIVMLLMIGLSKWLSGGKEVQT</sequence>
<comment type="subcellular location">
    <subcellularLocation>
        <location evidence="1">Membrane</location>
        <topology evidence="1">Multi-pass membrane protein</topology>
    </subcellularLocation>
</comment>
<feature type="transmembrane region" description="Helical" evidence="8">
    <location>
        <begin position="336"/>
        <end position="357"/>
    </location>
</feature>
<protein>
    <submittedName>
        <fullName evidence="9">Uncharacterized protein</fullName>
    </submittedName>
</protein>
<dbReference type="Proteomes" id="UP000272528">
    <property type="component" value="Chromosome"/>
</dbReference>
<dbReference type="GO" id="GO:0009847">
    <property type="term" value="P:spore germination"/>
    <property type="evidence" value="ECO:0007669"/>
    <property type="project" value="InterPro"/>
</dbReference>
<keyword evidence="7 8" id="KW-0472">Membrane</keyword>
<evidence type="ECO:0000256" key="6">
    <source>
        <dbReference type="ARBA" id="ARBA00022989"/>
    </source>
</evidence>
<dbReference type="PANTHER" id="PTHR34975">
    <property type="entry name" value="SPORE GERMINATION PROTEIN A2"/>
    <property type="match status" value="1"/>
</dbReference>
<dbReference type="AlphaFoldDB" id="A0A3Q8X3S4"/>
<keyword evidence="6 8" id="KW-1133">Transmembrane helix</keyword>
<feature type="transmembrane region" description="Helical" evidence="8">
    <location>
        <begin position="269"/>
        <end position="291"/>
    </location>
</feature>
<keyword evidence="4" id="KW-0309">Germination</keyword>
<evidence type="ECO:0000256" key="3">
    <source>
        <dbReference type="ARBA" id="ARBA00022448"/>
    </source>
</evidence>
<dbReference type="RefSeq" id="WP_126014693.1">
    <property type="nucleotide sequence ID" value="NZ_CP034437.1"/>
</dbReference>
<evidence type="ECO:0000256" key="7">
    <source>
        <dbReference type="ARBA" id="ARBA00023136"/>
    </source>
</evidence>
<keyword evidence="5 8" id="KW-0812">Transmembrane</keyword>
<feature type="transmembrane region" description="Helical" evidence="8">
    <location>
        <begin position="185"/>
        <end position="207"/>
    </location>
</feature>
<organism evidence="9 10">
    <name type="scientific">Paenibacillus albus</name>
    <dbReference type="NCBI Taxonomy" id="2495582"/>
    <lineage>
        <taxon>Bacteria</taxon>
        <taxon>Bacillati</taxon>
        <taxon>Bacillota</taxon>
        <taxon>Bacilli</taxon>
        <taxon>Bacillales</taxon>
        <taxon>Paenibacillaceae</taxon>
        <taxon>Paenibacillus</taxon>
    </lineage>
</organism>
<accession>A0A3Q8X3S4</accession>
<evidence type="ECO:0000256" key="4">
    <source>
        <dbReference type="ARBA" id="ARBA00022544"/>
    </source>
</evidence>
<dbReference type="GO" id="GO:0016020">
    <property type="term" value="C:membrane"/>
    <property type="evidence" value="ECO:0007669"/>
    <property type="project" value="UniProtKB-SubCell"/>
</dbReference>
<keyword evidence="10" id="KW-1185">Reference proteome</keyword>
<feature type="transmembrane region" description="Helical" evidence="8">
    <location>
        <begin position="142"/>
        <end position="165"/>
    </location>
</feature>
<evidence type="ECO:0000256" key="2">
    <source>
        <dbReference type="ARBA" id="ARBA00007998"/>
    </source>
</evidence>
<evidence type="ECO:0000313" key="10">
    <source>
        <dbReference type="Proteomes" id="UP000272528"/>
    </source>
</evidence>
<proteinExistence type="inferred from homology"/>
<feature type="transmembrane region" description="Helical" evidence="8">
    <location>
        <begin position="219"/>
        <end position="240"/>
    </location>
</feature>
<dbReference type="PANTHER" id="PTHR34975:SF2">
    <property type="entry name" value="SPORE GERMINATION PROTEIN A2"/>
    <property type="match status" value="1"/>
</dbReference>
<dbReference type="OrthoDB" id="2446105at2"/>
<keyword evidence="3" id="KW-0813">Transport</keyword>
<evidence type="ECO:0000256" key="1">
    <source>
        <dbReference type="ARBA" id="ARBA00004141"/>
    </source>
</evidence>
<feature type="transmembrane region" description="Helical" evidence="8">
    <location>
        <begin position="303"/>
        <end position="324"/>
    </location>
</feature>
<evidence type="ECO:0000313" key="9">
    <source>
        <dbReference type="EMBL" id="AZN39778.1"/>
    </source>
</evidence>
<name>A0A3Q8X3S4_9BACL</name>